<evidence type="ECO:0000313" key="2">
    <source>
        <dbReference type="EMBL" id="KAF8876426.1"/>
    </source>
</evidence>
<evidence type="ECO:0000256" key="1">
    <source>
        <dbReference type="SAM" id="Phobius"/>
    </source>
</evidence>
<dbReference type="AlphaFoldDB" id="A0A9P5N9F3"/>
<keyword evidence="1" id="KW-0812">Transmembrane</keyword>
<keyword evidence="3" id="KW-1185">Reference proteome</keyword>
<dbReference type="EMBL" id="JADNYJ010000182">
    <property type="protein sequence ID" value="KAF8876426.1"/>
    <property type="molecule type" value="Genomic_DNA"/>
</dbReference>
<organism evidence="2 3">
    <name type="scientific">Gymnopilus junonius</name>
    <name type="common">Spectacular rustgill mushroom</name>
    <name type="synonym">Gymnopilus spectabilis subsp. junonius</name>
    <dbReference type="NCBI Taxonomy" id="109634"/>
    <lineage>
        <taxon>Eukaryota</taxon>
        <taxon>Fungi</taxon>
        <taxon>Dikarya</taxon>
        <taxon>Basidiomycota</taxon>
        <taxon>Agaricomycotina</taxon>
        <taxon>Agaricomycetes</taxon>
        <taxon>Agaricomycetidae</taxon>
        <taxon>Agaricales</taxon>
        <taxon>Agaricineae</taxon>
        <taxon>Hymenogastraceae</taxon>
        <taxon>Gymnopilus</taxon>
    </lineage>
</organism>
<accession>A0A9P5N9F3</accession>
<evidence type="ECO:0000313" key="3">
    <source>
        <dbReference type="Proteomes" id="UP000724874"/>
    </source>
</evidence>
<protein>
    <submittedName>
        <fullName evidence="2">Uncharacterized protein</fullName>
    </submittedName>
</protein>
<comment type="caution">
    <text evidence="2">The sequence shown here is derived from an EMBL/GenBank/DDBJ whole genome shotgun (WGS) entry which is preliminary data.</text>
</comment>
<name>A0A9P5N9F3_GYMJU</name>
<keyword evidence="1" id="KW-0472">Membrane</keyword>
<sequence length="195" mass="22219">MLWTQFTLSVMWISFGPTSEPISNSQRPLMLNIAFYGITAIASSGLTVTGIVIHWPFTFANQYLFLQALFIWASYYLMTIIHNIMPNNDCKSTNGKQRKDIFPWWPMLMPVQQSWLRDIEARWQRYPNGQNSEKFRTHLLARVAFAPVASLSSDYASAMFVMNSSNLAIESFTHEGSLRQTLPSNHSGAQVSSKI</sequence>
<feature type="transmembrane region" description="Helical" evidence="1">
    <location>
        <begin position="63"/>
        <end position="81"/>
    </location>
</feature>
<feature type="transmembrane region" description="Helical" evidence="1">
    <location>
        <begin position="33"/>
        <end position="57"/>
    </location>
</feature>
<dbReference type="Proteomes" id="UP000724874">
    <property type="component" value="Unassembled WGS sequence"/>
</dbReference>
<reference evidence="2" key="1">
    <citation type="submission" date="2020-11" db="EMBL/GenBank/DDBJ databases">
        <authorList>
            <consortium name="DOE Joint Genome Institute"/>
            <person name="Ahrendt S."/>
            <person name="Riley R."/>
            <person name="Andreopoulos W."/>
            <person name="LaButti K."/>
            <person name="Pangilinan J."/>
            <person name="Ruiz-duenas F.J."/>
            <person name="Barrasa J.M."/>
            <person name="Sanchez-Garcia M."/>
            <person name="Camarero S."/>
            <person name="Miyauchi S."/>
            <person name="Serrano A."/>
            <person name="Linde D."/>
            <person name="Babiker R."/>
            <person name="Drula E."/>
            <person name="Ayuso-Fernandez I."/>
            <person name="Pacheco R."/>
            <person name="Padilla G."/>
            <person name="Ferreira P."/>
            <person name="Barriuso J."/>
            <person name="Kellner H."/>
            <person name="Castanera R."/>
            <person name="Alfaro M."/>
            <person name="Ramirez L."/>
            <person name="Pisabarro A.G."/>
            <person name="Kuo A."/>
            <person name="Tritt A."/>
            <person name="Lipzen A."/>
            <person name="He G."/>
            <person name="Yan M."/>
            <person name="Ng V."/>
            <person name="Cullen D."/>
            <person name="Martin F."/>
            <person name="Rosso M.-N."/>
            <person name="Henrissat B."/>
            <person name="Hibbett D."/>
            <person name="Martinez A.T."/>
            <person name="Grigoriev I.V."/>
        </authorList>
    </citation>
    <scope>NUCLEOTIDE SEQUENCE</scope>
    <source>
        <strain evidence="2">AH 44721</strain>
    </source>
</reference>
<proteinExistence type="predicted"/>
<dbReference type="OrthoDB" id="3263674at2759"/>
<keyword evidence="1" id="KW-1133">Transmembrane helix</keyword>
<gene>
    <name evidence="2" type="ORF">CPB84DRAFT_1752409</name>
</gene>